<dbReference type="AlphaFoldDB" id="A0ABC9BMJ6"/>
<dbReference type="PANTHER" id="PTHR33086">
    <property type="entry name" value="OS05G0468200 PROTEIN-RELATED"/>
    <property type="match status" value="1"/>
</dbReference>
<gene>
    <name evidence="3" type="ORF">URODEC1_LOCUS65160</name>
</gene>
<protein>
    <recommendedName>
        <fullName evidence="2">DUF1618 domain-containing protein</fullName>
    </recommendedName>
</protein>
<dbReference type="PANTHER" id="PTHR33086:SF52">
    <property type="entry name" value="OS09G0128900 PROTEIN"/>
    <property type="match status" value="1"/>
</dbReference>
<evidence type="ECO:0000256" key="1">
    <source>
        <dbReference type="SAM" id="MobiDB-lite"/>
    </source>
</evidence>
<sequence length="533" mass="58918">MEGGASSSHPPGEVRGGRLPPSERLLSRFVRFEDEISEFIKEQGLPSLDTIMEAALEDIPESQKQTVTQREILHYRQTVVKKAEDALRQRKSCRPSDVKRVPVRFTGGDDPAFYSQALQGIEPRFTQLAHPPEVTSLVLRVSWSRYSSLYSFPPGAFISSTDQNMLALYVGPYRPCISLRGFYLAYDVWANSIAVIPQLPSGSVSMFSHVGIGTGVAILGCGDQPGEFLLAELLLRKQHGRPSCKGTLFKWFSSGPSAGQWVQNEVALPLPSKPKEHASRPSCTFCADTISVFRRIGLCWADLLQGILICNNMWSDCPQFCFVELPKMRPFKSCIDGRGVPAAHSSVCCVEDTLRFITIDDHGQSDPSRVTITIWQLQDIQTSDWAMSCAFSFGDIPLDPLYTTMMPTFPVLSMTNEWAVYVTAAADHGFIPEKMEVCVRHVLCISTDMRAVEVSNLPPGSGSTRPNLLATIFSSSLSKSTSNEDQEREEKISMTEIDAVRLKQRCFRSFEPLHGQSATGSKNLGGLASLVDD</sequence>
<reference evidence="3 4" key="2">
    <citation type="submission" date="2024-10" db="EMBL/GenBank/DDBJ databases">
        <authorList>
            <person name="Ryan C."/>
        </authorList>
    </citation>
    <scope>NUCLEOTIDE SEQUENCE [LARGE SCALE GENOMIC DNA]</scope>
</reference>
<dbReference type="InterPro" id="IPR011676">
    <property type="entry name" value="DUF1618"/>
</dbReference>
<feature type="domain" description="DUF1618" evidence="2">
    <location>
        <begin position="300"/>
        <end position="421"/>
    </location>
</feature>
<name>A0ABC9BMJ6_9POAL</name>
<accession>A0ABC9BMJ6</accession>
<reference evidence="4" key="1">
    <citation type="submission" date="2024-06" db="EMBL/GenBank/DDBJ databases">
        <authorList>
            <person name="Ryan C."/>
        </authorList>
    </citation>
    <scope>NUCLEOTIDE SEQUENCE [LARGE SCALE GENOMIC DNA]</scope>
</reference>
<proteinExistence type="predicted"/>
<dbReference type="Pfam" id="PF07762">
    <property type="entry name" value="DUF1618"/>
    <property type="match status" value="1"/>
</dbReference>
<dbReference type="EMBL" id="OZ075136">
    <property type="protein sequence ID" value="CAL5001017.1"/>
    <property type="molecule type" value="Genomic_DNA"/>
</dbReference>
<keyword evidence="4" id="KW-1185">Reference proteome</keyword>
<evidence type="ECO:0000313" key="4">
    <source>
        <dbReference type="Proteomes" id="UP001497457"/>
    </source>
</evidence>
<dbReference type="Proteomes" id="UP001497457">
    <property type="component" value="Chromosome 26rd"/>
</dbReference>
<organism evidence="3 4">
    <name type="scientific">Urochloa decumbens</name>
    <dbReference type="NCBI Taxonomy" id="240449"/>
    <lineage>
        <taxon>Eukaryota</taxon>
        <taxon>Viridiplantae</taxon>
        <taxon>Streptophyta</taxon>
        <taxon>Embryophyta</taxon>
        <taxon>Tracheophyta</taxon>
        <taxon>Spermatophyta</taxon>
        <taxon>Magnoliopsida</taxon>
        <taxon>Liliopsida</taxon>
        <taxon>Poales</taxon>
        <taxon>Poaceae</taxon>
        <taxon>PACMAD clade</taxon>
        <taxon>Panicoideae</taxon>
        <taxon>Panicodae</taxon>
        <taxon>Paniceae</taxon>
        <taxon>Melinidinae</taxon>
        <taxon>Urochloa</taxon>
    </lineage>
</organism>
<feature type="region of interest" description="Disordered" evidence="1">
    <location>
        <begin position="1"/>
        <end position="20"/>
    </location>
</feature>
<evidence type="ECO:0000259" key="2">
    <source>
        <dbReference type="Pfam" id="PF07762"/>
    </source>
</evidence>
<evidence type="ECO:0000313" key="3">
    <source>
        <dbReference type="EMBL" id="CAL5001017.1"/>
    </source>
</evidence>